<dbReference type="PANTHER" id="PTHR47354">
    <property type="entry name" value="NADH OXIDOREDUCTASE HCR"/>
    <property type="match status" value="1"/>
</dbReference>
<keyword evidence="4" id="KW-0001">2Fe-2S</keyword>
<evidence type="ECO:0000256" key="6">
    <source>
        <dbReference type="ARBA" id="ARBA00023002"/>
    </source>
</evidence>
<dbReference type="OrthoDB" id="544091at2"/>
<dbReference type="SUPFAM" id="SSF63380">
    <property type="entry name" value="Riboflavin synthase domain-like"/>
    <property type="match status" value="1"/>
</dbReference>
<dbReference type="CDD" id="cd06185">
    <property type="entry name" value="PDR_like"/>
    <property type="match status" value="1"/>
</dbReference>
<keyword evidence="5" id="KW-0479">Metal-binding</keyword>
<dbReference type="AlphaFoldDB" id="A0A6N6WIJ7"/>
<sequence length="321" mass="35504">MNQTVSTIAVRVVRKRVEAKDICSIELADARGDILPAFSAGSHIDVHLPGGLVRQYSLCNHPGERYHYRIGVLRDPNSRGGSMAVHDLVEQGDILHISAPRNHFQLASAERYLMFAGGIGVTPILCMTEVLSRSDSDFTFHYYGRSADRMAFAGHITASAFRDRVRFHLDDETGKPRPALEKVFAHESHGTHLYVCGPTGFINWIVDAAKAAGWTQERIHYEYFSPPVAAPNAECFEIELARSGGIFTVPAEKSVVAVLRENGIDLPVSCEAGVCGTCLTRVLAGDPDHRDVYLTDEEHVRNDRFTPCCSRSLSRRLVLDL</sequence>
<evidence type="ECO:0000259" key="9">
    <source>
        <dbReference type="PROSITE" id="PS51085"/>
    </source>
</evidence>
<keyword evidence="3" id="KW-0288">FMN</keyword>
<organism evidence="11 12">
    <name type="scientific">Paraburkholderia madseniana</name>
    <dbReference type="NCBI Taxonomy" id="2599607"/>
    <lineage>
        <taxon>Bacteria</taxon>
        <taxon>Pseudomonadati</taxon>
        <taxon>Pseudomonadota</taxon>
        <taxon>Betaproteobacteria</taxon>
        <taxon>Burkholderiales</taxon>
        <taxon>Burkholderiaceae</taxon>
        <taxon>Paraburkholderia</taxon>
    </lineage>
</organism>
<dbReference type="InterPro" id="IPR039261">
    <property type="entry name" value="FNR_nucleotide-bd"/>
</dbReference>
<dbReference type="PRINTS" id="PR00409">
    <property type="entry name" value="PHDIOXRDTASE"/>
</dbReference>
<keyword evidence="7" id="KW-0408">Iron</keyword>
<dbReference type="InterPro" id="IPR017927">
    <property type="entry name" value="FAD-bd_FR_type"/>
</dbReference>
<dbReference type="Pfam" id="PF22290">
    <property type="entry name" value="DmmA-like_N"/>
    <property type="match status" value="1"/>
</dbReference>
<dbReference type="SUPFAM" id="SSF54292">
    <property type="entry name" value="2Fe-2S ferredoxin-like"/>
    <property type="match status" value="1"/>
</dbReference>
<evidence type="ECO:0000256" key="7">
    <source>
        <dbReference type="ARBA" id="ARBA00023004"/>
    </source>
</evidence>
<dbReference type="Proteomes" id="UP000463700">
    <property type="component" value="Unassembled WGS sequence"/>
</dbReference>
<dbReference type="PROSITE" id="PS00197">
    <property type="entry name" value="2FE2S_FER_1"/>
    <property type="match status" value="1"/>
</dbReference>
<evidence type="ECO:0000256" key="3">
    <source>
        <dbReference type="ARBA" id="ARBA00022643"/>
    </source>
</evidence>
<keyword evidence="6" id="KW-0560">Oxidoreductase</keyword>
<comment type="cofactor">
    <cofactor evidence="1">
        <name>FMN</name>
        <dbReference type="ChEBI" id="CHEBI:58210"/>
    </cofactor>
</comment>
<dbReference type="Gene3D" id="2.40.30.10">
    <property type="entry name" value="Translation factors"/>
    <property type="match status" value="1"/>
</dbReference>
<evidence type="ECO:0000259" key="10">
    <source>
        <dbReference type="PROSITE" id="PS51384"/>
    </source>
</evidence>
<dbReference type="Gene3D" id="3.40.50.80">
    <property type="entry name" value="Nucleotide-binding domain of ferredoxin-NADP reductase (FNR) module"/>
    <property type="match status" value="1"/>
</dbReference>
<dbReference type="InterPro" id="IPR012675">
    <property type="entry name" value="Beta-grasp_dom_sf"/>
</dbReference>
<dbReference type="InterPro" id="IPR017938">
    <property type="entry name" value="Riboflavin_synthase-like_b-brl"/>
</dbReference>
<evidence type="ECO:0000256" key="4">
    <source>
        <dbReference type="ARBA" id="ARBA00022714"/>
    </source>
</evidence>
<dbReference type="GO" id="GO:0046872">
    <property type="term" value="F:metal ion binding"/>
    <property type="evidence" value="ECO:0007669"/>
    <property type="project" value="UniProtKB-KW"/>
</dbReference>
<dbReference type="PROSITE" id="PS51085">
    <property type="entry name" value="2FE2S_FER_2"/>
    <property type="match status" value="1"/>
</dbReference>
<feature type="domain" description="2Fe-2S ferredoxin-type" evidence="9">
    <location>
        <begin position="236"/>
        <end position="321"/>
    </location>
</feature>
<dbReference type="GO" id="GO:0051537">
    <property type="term" value="F:2 iron, 2 sulfur cluster binding"/>
    <property type="evidence" value="ECO:0007669"/>
    <property type="project" value="UniProtKB-KW"/>
</dbReference>
<proteinExistence type="predicted"/>
<reference evidence="11 12" key="1">
    <citation type="journal article" date="2020" name="Int. J. Syst. Evol. Microbiol.">
        <title>Paraburkholderia madseniana sp. nov., a phenolic acid-degrading bacterium isolated from acidic forest soil.</title>
        <authorList>
            <person name="Wilhelm R.C."/>
            <person name="Murphy S.J.L."/>
            <person name="Feriancek N.M."/>
            <person name="Karasz D.C."/>
            <person name="DeRito C.M."/>
            <person name="Newman J.D."/>
            <person name="Buckley D.H."/>
        </authorList>
    </citation>
    <scope>NUCLEOTIDE SEQUENCE [LARGE SCALE GENOMIC DNA]</scope>
    <source>
        <strain evidence="11 12">RP11</strain>
    </source>
</reference>
<dbReference type="RefSeq" id="WP_154560267.1">
    <property type="nucleotide sequence ID" value="NZ_VOSW01000023.1"/>
</dbReference>
<evidence type="ECO:0000313" key="11">
    <source>
        <dbReference type="EMBL" id="KAE8759260.1"/>
    </source>
</evidence>
<keyword evidence="2" id="KW-0285">Flavoprotein</keyword>
<evidence type="ECO:0000256" key="1">
    <source>
        <dbReference type="ARBA" id="ARBA00001917"/>
    </source>
</evidence>
<dbReference type="InterPro" id="IPR006058">
    <property type="entry name" value="2Fe2S_fd_BS"/>
</dbReference>
<protein>
    <submittedName>
        <fullName evidence="11">2Fe-2S iron-sulfur cluster binding domain-containing protein</fullName>
    </submittedName>
</protein>
<evidence type="ECO:0000256" key="2">
    <source>
        <dbReference type="ARBA" id="ARBA00022630"/>
    </source>
</evidence>
<dbReference type="InterPro" id="IPR050415">
    <property type="entry name" value="MRET"/>
</dbReference>
<evidence type="ECO:0000256" key="8">
    <source>
        <dbReference type="ARBA" id="ARBA00023014"/>
    </source>
</evidence>
<comment type="caution">
    <text evidence="11">The sequence shown here is derived from an EMBL/GenBank/DDBJ whole genome shotgun (WGS) entry which is preliminary data.</text>
</comment>
<accession>A0A6N6WIJ7</accession>
<dbReference type="SUPFAM" id="SSF52343">
    <property type="entry name" value="Ferredoxin reductase-like, C-terminal NADP-linked domain"/>
    <property type="match status" value="1"/>
</dbReference>
<name>A0A6N6WIJ7_9BURK</name>
<evidence type="ECO:0000313" key="12">
    <source>
        <dbReference type="Proteomes" id="UP000463700"/>
    </source>
</evidence>
<dbReference type="InterPro" id="IPR001041">
    <property type="entry name" value="2Fe-2S_ferredoxin-type"/>
</dbReference>
<dbReference type="Pfam" id="PF00111">
    <property type="entry name" value="Fer2"/>
    <property type="match status" value="1"/>
</dbReference>
<dbReference type="Gene3D" id="3.10.20.30">
    <property type="match status" value="1"/>
</dbReference>
<dbReference type="EMBL" id="VOSW01000023">
    <property type="protein sequence ID" value="KAE8759260.1"/>
    <property type="molecule type" value="Genomic_DNA"/>
</dbReference>
<dbReference type="InterPro" id="IPR036010">
    <property type="entry name" value="2Fe-2S_ferredoxin-like_sf"/>
</dbReference>
<dbReference type="CDD" id="cd00207">
    <property type="entry name" value="fer2"/>
    <property type="match status" value="1"/>
</dbReference>
<gene>
    <name evidence="11" type="ORF">FSO04_14075</name>
</gene>
<dbReference type="PANTHER" id="PTHR47354:SF1">
    <property type="entry name" value="CARNITINE MONOOXYGENASE REDUCTASE SUBUNIT"/>
    <property type="match status" value="1"/>
</dbReference>
<keyword evidence="8" id="KW-0411">Iron-sulfur</keyword>
<evidence type="ECO:0000256" key="5">
    <source>
        <dbReference type="ARBA" id="ARBA00022723"/>
    </source>
</evidence>
<feature type="domain" description="FAD-binding FR-type" evidence="10">
    <location>
        <begin position="5"/>
        <end position="107"/>
    </location>
</feature>
<dbReference type="GO" id="GO:0016491">
    <property type="term" value="F:oxidoreductase activity"/>
    <property type="evidence" value="ECO:0007669"/>
    <property type="project" value="UniProtKB-KW"/>
</dbReference>
<dbReference type="InterPro" id="IPR054582">
    <property type="entry name" value="DmmA-like_N"/>
</dbReference>
<dbReference type="PROSITE" id="PS51384">
    <property type="entry name" value="FAD_FR"/>
    <property type="match status" value="1"/>
</dbReference>